<feature type="domain" description="Tf2-1-like SH3-like" evidence="1">
    <location>
        <begin position="17"/>
        <end position="76"/>
    </location>
</feature>
<evidence type="ECO:0000313" key="2">
    <source>
        <dbReference type="EMBL" id="KAA3489377.1"/>
    </source>
</evidence>
<dbReference type="PANTHER" id="PTHR46148:SF52">
    <property type="entry name" value="OS04G0603800 PROTEIN"/>
    <property type="match status" value="1"/>
</dbReference>
<dbReference type="EMBL" id="SMMG02000001">
    <property type="protein sequence ID" value="KAA3489377.1"/>
    <property type="molecule type" value="Genomic_DNA"/>
</dbReference>
<dbReference type="OrthoDB" id="5554229at2759"/>
<comment type="caution">
    <text evidence="2">The sequence shown here is derived from an EMBL/GenBank/DDBJ whole genome shotgun (WGS) entry which is preliminary data.</text>
</comment>
<evidence type="ECO:0000313" key="3">
    <source>
        <dbReference type="Proteomes" id="UP000325315"/>
    </source>
</evidence>
<keyword evidence="2" id="KW-0808">Transferase</keyword>
<keyword evidence="3" id="KW-1185">Reference proteome</keyword>
<keyword evidence="2" id="KW-0695">RNA-directed DNA polymerase</keyword>
<accession>A0A5B6X8V1</accession>
<sequence length="147" mass="16798">MKQLADKHRSEKSFQVGDLVYLGLQPYTKVFHKKLSPKYYGPFPVIKKVGEVAYTLQLQPGSCIHLTFHISQLKKHIGSAPTQAQLPLVDAHRALQKEPVRIVDKMIVKKGNQAVTEVLVEWIDSFLEDATWESLLLLQTKFPHFHP</sequence>
<organism evidence="2 3">
    <name type="scientific">Gossypium australe</name>
    <dbReference type="NCBI Taxonomy" id="47621"/>
    <lineage>
        <taxon>Eukaryota</taxon>
        <taxon>Viridiplantae</taxon>
        <taxon>Streptophyta</taxon>
        <taxon>Embryophyta</taxon>
        <taxon>Tracheophyta</taxon>
        <taxon>Spermatophyta</taxon>
        <taxon>Magnoliopsida</taxon>
        <taxon>eudicotyledons</taxon>
        <taxon>Gunneridae</taxon>
        <taxon>Pentapetalae</taxon>
        <taxon>rosids</taxon>
        <taxon>malvids</taxon>
        <taxon>Malvales</taxon>
        <taxon>Malvaceae</taxon>
        <taxon>Malvoideae</taxon>
        <taxon>Gossypium</taxon>
    </lineage>
</organism>
<dbReference type="AlphaFoldDB" id="A0A5B6X8V1"/>
<evidence type="ECO:0000259" key="1">
    <source>
        <dbReference type="Pfam" id="PF24626"/>
    </source>
</evidence>
<name>A0A5B6X8V1_9ROSI</name>
<dbReference type="Pfam" id="PF24626">
    <property type="entry name" value="SH3_Tf2-1"/>
    <property type="match status" value="1"/>
</dbReference>
<dbReference type="SUPFAM" id="SSF54160">
    <property type="entry name" value="Chromo domain-like"/>
    <property type="match status" value="1"/>
</dbReference>
<protein>
    <submittedName>
        <fullName evidence="2">Reverse transcriptase</fullName>
    </submittedName>
</protein>
<dbReference type="GO" id="GO:0003964">
    <property type="term" value="F:RNA-directed DNA polymerase activity"/>
    <property type="evidence" value="ECO:0007669"/>
    <property type="project" value="UniProtKB-KW"/>
</dbReference>
<proteinExistence type="predicted"/>
<gene>
    <name evidence="2" type="ORF">EPI10_033002</name>
</gene>
<dbReference type="Proteomes" id="UP000325315">
    <property type="component" value="Unassembled WGS sequence"/>
</dbReference>
<reference evidence="3" key="1">
    <citation type="journal article" date="2019" name="Plant Biotechnol. J.">
        <title>Genome sequencing of the Australian wild diploid species Gossypium australe highlights disease resistance and delayed gland morphogenesis.</title>
        <authorList>
            <person name="Cai Y."/>
            <person name="Cai X."/>
            <person name="Wang Q."/>
            <person name="Wang P."/>
            <person name="Zhang Y."/>
            <person name="Cai C."/>
            <person name="Xu Y."/>
            <person name="Wang K."/>
            <person name="Zhou Z."/>
            <person name="Wang C."/>
            <person name="Geng S."/>
            <person name="Li B."/>
            <person name="Dong Q."/>
            <person name="Hou Y."/>
            <person name="Wang H."/>
            <person name="Ai P."/>
            <person name="Liu Z."/>
            <person name="Yi F."/>
            <person name="Sun M."/>
            <person name="An G."/>
            <person name="Cheng J."/>
            <person name="Zhang Y."/>
            <person name="Shi Q."/>
            <person name="Xie Y."/>
            <person name="Shi X."/>
            <person name="Chang Y."/>
            <person name="Huang F."/>
            <person name="Chen Y."/>
            <person name="Hong S."/>
            <person name="Mi L."/>
            <person name="Sun Q."/>
            <person name="Zhang L."/>
            <person name="Zhou B."/>
            <person name="Peng R."/>
            <person name="Zhang X."/>
            <person name="Liu F."/>
        </authorList>
    </citation>
    <scope>NUCLEOTIDE SEQUENCE [LARGE SCALE GENOMIC DNA]</scope>
    <source>
        <strain evidence="3">cv. PA1801</strain>
    </source>
</reference>
<dbReference type="InterPro" id="IPR056924">
    <property type="entry name" value="SH3_Tf2-1"/>
</dbReference>
<keyword evidence="2" id="KW-0548">Nucleotidyltransferase</keyword>
<dbReference type="InterPro" id="IPR016197">
    <property type="entry name" value="Chromo-like_dom_sf"/>
</dbReference>
<dbReference type="PANTHER" id="PTHR46148">
    <property type="entry name" value="CHROMO DOMAIN-CONTAINING PROTEIN"/>
    <property type="match status" value="1"/>
</dbReference>